<dbReference type="InterPro" id="IPR036188">
    <property type="entry name" value="FAD/NAD-bd_sf"/>
</dbReference>
<organism evidence="1">
    <name type="scientific">marine sediment metagenome</name>
    <dbReference type="NCBI Taxonomy" id="412755"/>
    <lineage>
        <taxon>unclassified sequences</taxon>
        <taxon>metagenomes</taxon>
        <taxon>ecological metagenomes</taxon>
    </lineage>
</organism>
<feature type="non-terminal residue" evidence="1">
    <location>
        <position position="267"/>
    </location>
</feature>
<accession>X1T0K5</accession>
<gene>
    <name evidence="1" type="ORF">S12H4_37379</name>
</gene>
<dbReference type="EMBL" id="BARW01022387">
    <property type="protein sequence ID" value="GAI98847.1"/>
    <property type="molecule type" value="Genomic_DNA"/>
</dbReference>
<proteinExistence type="predicted"/>
<evidence type="ECO:0008006" key="2">
    <source>
        <dbReference type="Google" id="ProtNLM"/>
    </source>
</evidence>
<dbReference type="SUPFAM" id="SSF51905">
    <property type="entry name" value="FAD/NAD(P)-binding domain"/>
    <property type="match status" value="1"/>
</dbReference>
<dbReference type="AlphaFoldDB" id="X1T0K5"/>
<reference evidence="1" key="1">
    <citation type="journal article" date="2014" name="Front. Microbiol.">
        <title>High frequency of phylogenetically diverse reductive dehalogenase-homologous genes in deep subseafloor sedimentary metagenomes.</title>
        <authorList>
            <person name="Kawai M."/>
            <person name="Futagami T."/>
            <person name="Toyoda A."/>
            <person name="Takaki Y."/>
            <person name="Nishi S."/>
            <person name="Hori S."/>
            <person name="Arai W."/>
            <person name="Tsubouchi T."/>
            <person name="Morono Y."/>
            <person name="Uchiyama I."/>
            <person name="Ito T."/>
            <person name="Fujiyama A."/>
            <person name="Inagaki F."/>
            <person name="Takami H."/>
        </authorList>
    </citation>
    <scope>NUCLEOTIDE SEQUENCE</scope>
    <source>
        <strain evidence="1">Expedition CK06-06</strain>
    </source>
</reference>
<dbReference type="Pfam" id="PF12831">
    <property type="entry name" value="FAD_oxidored"/>
    <property type="match status" value="1"/>
</dbReference>
<protein>
    <recommendedName>
        <fullName evidence="2">FAD/NAD(P)-binding domain-containing protein</fullName>
    </recommendedName>
</protein>
<evidence type="ECO:0000313" key="1">
    <source>
        <dbReference type="EMBL" id="GAI98847.1"/>
    </source>
</evidence>
<comment type="caution">
    <text evidence="1">The sequence shown here is derived from an EMBL/GenBank/DDBJ whole genome shotgun (WGS) entry which is preliminary data.</text>
</comment>
<sequence length="267" mass="28230">DVLIDDDGKIAGIVMANRSGRQAVRAKVVIDATPRASVARMAGAIFEPYPGGLQNFRRIVIGGEVQTGEGIQAQKIPMPISAKGSSGQEAIEYTLEIPMKDGSFAAFAEAEQIARDKTWHPGQEDASETLFQVPPDPMKGKKTLSGTWTGAEKVDMDVFRPRGTERLFVLGGCADVSRSAAEKLLRPLELIKVGSRIGAAAASEAKSMPRPDNVRLCGKPVADAASGDVRENLSGIRRTLSEPSRVPADKRAVAVLGEVDVVVVGGG</sequence>
<feature type="non-terminal residue" evidence="1">
    <location>
        <position position="1"/>
    </location>
</feature>
<name>X1T0K5_9ZZZZ</name>